<reference evidence="2 3" key="1">
    <citation type="submission" date="2021-01" db="EMBL/GenBank/DDBJ databases">
        <title>Complete genome sequences of Corynebacterium macginleyi strains isolated from infectious keratitis.</title>
        <authorList>
            <person name="Sagerfors S."/>
            <person name="Poehlein A."/>
            <person name="Soderquist B."/>
            <person name="Bruggemann H."/>
        </authorList>
    </citation>
    <scope>NUCLEOTIDE SEQUENCE [LARGE SCALE GENOMIC DNA]</scope>
    <source>
        <strain evidence="2 3">12T220</strain>
    </source>
</reference>
<name>A0ABS1Y409_9CORY</name>
<dbReference type="Proteomes" id="UP001518680">
    <property type="component" value="Unassembled WGS sequence"/>
</dbReference>
<evidence type="ECO:0000313" key="2">
    <source>
        <dbReference type="EMBL" id="MBM0243092.1"/>
    </source>
</evidence>
<gene>
    <name evidence="2" type="ORF">GWO63_002060</name>
</gene>
<accession>A0ABS1Y409</accession>
<dbReference type="Pfam" id="PF13683">
    <property type="entry name" value="rve_3"/>
    <property type="match status" value="1"/>
</dbReference>
<dbReference type="SUPFAM" id="SSF53098">
    <property type="entry name" value="Ribonuclease H-like"/>
    <property type="match status" value="1"/>
</dbReference>
<evidence type="ECO:0000259" key="1">
    <source>
        <dbReference type="Pfam" id="PF13683"/>
    </source>
</evidence>
<evidence type="ECO:0000313" key="3">
    <source>
        <dbReference type="Proteomes" id="UP001518680"/>
    </source>
</evidence>
<comment type="caution">
    <text evidence="2">The sequence shown here is derived from an EMBL/GenBank/DDBJ whole genome shotgun (WGS) entry which is preliminary data.</text>
</comment>
<dbReference type="InterPro" id="IPR001584">
    <property type="entry name" value="Integrase_cat-core"/>
</dbReference>
<sequence>MVIPAGYWARLWIAFKILPWSNEHFGWRIRCAVTLLTGWCFTPTGGRNLPASSSGKCAATWTSLNPWGVPECASITRWPNRSGQTLKTEFYDRKRWATRAAARQAVAYWIEVVYNRRRRHSALGMVSPVDFENHITQTRNEEKIAA</sequence>
<dbReference type="EMBL" id="JAACBX020000001">
    <property type="protein sequence ID" value="MBM0243092.1"/>
    <property type="molecule type" value="Genomic_DNA"/>
</dbReference>
<dbReference type="InterPro" id="IPR050900">
    <property type="entry name" value="Transposase_IS3/IS150/IS904"/>
</dbReference>
<protein>
    <submittedName>
        <fullName evidence="2">Transposase</fullName>
    </submittedName>
</protein>
<dbReference type="InterPro" id="IPR012337">
    <property type="entry name" value="RNaseH-like_sf"/>
</dbReference>
<dbReference type="PANTHER" id="PTHR46889">
    <property type="entry name" value="TRANSPOSASE INSF FOR INSERTION SEQUENCE IS3B-RELATED"/>
    <property type="match status" value="1"/>
</dbReference>
<dbReference type="PANTHER" id="PTHR46889:SF4">
    <property type="entry name" value="TRANSPOSASE INSO FOR INSERTION SEQUENCE ELEMENT IS911B-RELATED"/>
    <property type="match status" value="1"/>
</dbReference>
<keyword evidence="3" id="KW-1185">Reference proteome</keyword>
<organism evidence="2 3">
    <name type="scientific">Corynebacterium macginleyi</name>
    <dbReference type="NCBI Taxonomy" id="38290"/>
    <lineage>
        <taxon>Bacteria</taxon>
        <taxon>Bacillati</taxon>
        <taxon>Actinomycetota</taxon>
        <taxon>Actinomycetes</taxon>
        <taxon>Mycobacteriales</taxon>
        <taxon>Corynebacteriaceae</taxon>
        <taxon>Corynebacterium</taxon>
    </lineage>
</organism>
<proteinExistence type="predicted"/>
<feature type="domain" description="Integrase catalytic" evidence="1">
    <location>
        <begin position="81"/>
        <end position="128"/>
    </location>
</feature>